<dbReference type="EMBL" id="JAACJJ010000017">
    <property type="protein sequence ID" value="KAF5323694.1"/>
    <property type="molecule type" value="Genomic_DNA"/>
</dbReference>
<name>A0A8H5BIB1_9AGAR</name>
<dbReference type="Gene3D" id="1.25.40.10">
    <property type="entry name" value="Tetratricopeptide repeat domain"/>
    <property type="match status" value="1"/>
</dbReference>
<dbReference type="GO" id="GO:0005741">
    <property type="term" value="C:mitochondrial outer membrane"/>
    <property type="evidence" value="ECO:0007669"/>
    <property type="project" value="TreeGrafter"/>
</dbReference>
<evidence type="ECO:0000313" key="3">
    <source>
        <dbReference type="Proteomes" id="UP000567179"/>
    </source>
</evidence>
<sequence length="616" mass="66869">MGYLQCMYSLNSAHSKFTKLYKTVFPHGLPSSEPDSPPIRSSTTTAAPAATVHSTLAQQESAASLASSASSSAASSTISVLTTNMPAPPPAVKSSGFFARWVGGSSTMGASTQLLPAPSEVLAEDGPVEDLIVAGTAFGFGLFNLVFSLLPKKAQGVVGFLGFQHDRKLALQALSLSAKKDDVHGVFAGLALMTYYGVVLLLSGYQADEEKLLKEYREIVDRVDKRYPDGALWILNRAKIMRMAYDAAGAIEVLQAGLTSERKHSFAQADMLLVFELAWTLLSQRRYKEAAETFMKITTMNSWSHGTYHFMAAGCFFSLGHMEKAQSLLDAIPDLIDKKNLPTEVFIKKKLAFYKEKQARKGGDPRKYIESVKISPAEEIGIFRNNYARVSPDIARAHIETLSALTPSLTVHPHPTTAESGNPPSWSASVSKSTLSLHSLDMHPGEDLDTPDELAIRALMLGINQRALKCFRRAGEYLAQASALQPKIRVSTWVGGVAAFETAVLELKQLEEKERSRARAMKAKAPAVDVDGVDGLAAPMDGLSVASDDEETTFGRDVSDEELKQFWEVALNSASDKLDLALSLAGSSVDLSSHLDSRIVMLRDQIALKKDMMKIS</sequence>
<dbReference type="SUPFAM" id="SSF48452">
    <property type="entry name" value="TPR-like"/>
    <property type="match status" value="1"/>
</dbReference>
<dbReference type="GO" id="GO:0005829">
    <property type="term" value="C:cytosol"/>
    <property type="evidence" value="ECO:0007669"/>
    <property type="project" value="TreeGrafter"/>
</dbReference>
<reference evidence="2 3" key="1">
    <citation type="journal article" date="2020" name="ISME J.">
        <title>Uncovering the hidden diversity of litter-decomposition mechanisms in mushroom-forming fungi.</title>
        <authorList>
            <person name="Floudas D."/>
            <person name="Bentzer J."/>
            <person name="Ahren D."/>
            <person name="Johansson T."/>
            <person name="Persson P."/>
            <person name="Tunlid A."/>
        </authorList>
    </citation>
    <scope>NUCLEOTIDE SEQUENCE [LARGE SCALE GENOMIC DNA]</scope>
    <source>
        <strain evidence="2 3">CBS 101986</strain>
    </source>
</reference>
<protein>
    <recommendedName>
        <fullName evidence="4">Inclusion body clearance protein IML2</fullName>
    </recommendedName>
</protein>
<evidence type="ECO:0000256" key="1">
    <source>
        <dbReference type="SAM" id="MobiDB-lite"/>
    </source>
</evidence>
<evidence type="ECO:0000313" key="2">
    <source>
        <dbReference type="EMBL" id="KAF5323694.1"/>
    </source>
</evidence>
<feature type="compositionally biased region" description="Polar residues" evidence="1">
    <location>
        <begin position="417"/>
        <end position="430"/>
    </location>
</feature>
<proteinExistence type="predicted"/>
<dbReference type="PANTHER" id="PTHR31859">
    <property type="entry name" value="TETRATRICOPEPTIDE REPEAT PROTEIN 39 FAMILY MEMBER"/>
    <property type="match status" value="1"/>
</dbReference>
<gene>
    <name evidence="2" type="ORF">D9619_012882</name>
</gene>
<dbReference type="GO" id="GO:0005634">
    <property type="term" value="C:nucleus"/>
    <property type="evidence" value="ECO:0007669"/>
    <property type="project" value="TreeGrafter"/>
</dbReference>
<evidence type="ECO:0008006" key="4">
    <source>
        <dbReference type="Google" id="ProtNLM"/>
    </source>
</evidence>
<accession>A0A8H5BIB1</accession>
<dbReference type="OrthoDB" id="2154985at2759"/>
<organism evidence="2 3">
    <name type="scientific">Psilocybe cf. subviscida</name>
    <dbReference type="NCBI Taxonomy" id="2480587"/>
    <lineage>
        <taxon>Eukaryota</taxon>
        <taxon>Fungi</taxon>
        <taxon>Dikarya</taxon>
        <taxon>Basidiomycota</taxon>
        <taxon>Agaricomycotina</taxon>
        <taxon>Agaricomycetes</taxon>
        <taxon>Agaricomycetidae</taxon>
        <taxon>Agaricales</taxon>
        <taxon>Agaricineae</taxon>
        <taxon>Strophariaceae</taxon>
        <taxon>Psilocybe</taxon>
    </lineage>
</organism>
<keyword evidence="3" id="KW-1185">Reference proteome</keyword>
<dbReference type="Pfam" id="PF10300">
    <property type="entry name" value="Iml2-TPR_39"/>
    <property type="match status" value="1"/>
</dbReference>
<dbReference type="PANTHER" id="PTHR31859:SF1">
    <property type="entry name" value="TETRATRICOPEPTIDE REPEAT PROTEIN 39C"/>
    <property type="match status" value="1"/>
</dbReference>
<dbReference type="Proteomes" id="UP000567179">
    <property type="component" value="Unassembled WGS sequence"/>
</dbReference>
<dbReference type="InterPro" id="IPR019412">
    <property type="entry name" value="IML2/TPR_39"/>
</dbReference>
<comment type="caution">
    <text evidence="2">The sequence shown here is derived from an EMBL/GenBank/DDBJ whole genome shotgun (WGS) entry which is preliminary data.</text>
</comment>
<dbReference type="InterPro" id="IPR011990">
    <property type="entry name" value="TPR-like_helical_dom_sf"/>
</dbReference>
<dbReference type="AlphaFoldDB" id="A0A8H5BIB1"/>
<feature type="region of interest" description="Disordered" evidence="1">
    <location>
        <begin position="410"/>
        <end position="430"/>
    </location>
</feature>